<feature type="transmembrane region" description="Helical" evidence="1">
    <location>
        <begin position="70"/>
        <end position="88"/>
    </location>
</feature>
<keyword evidence="1" id="KW-1133">Transmembrane helix</keyword>
<comment type="caution">
    <text evidence="2">The sequence shown here is derived from an EMBL/GenBank/DDBJ whole genome shotgun (WGS) entry which is preliminary data.</text>
</comment>
<accession>A0A5C5VAP6</accession>
<sequence>MARTGFRLRLRTLLILLVVGGALLGLGGRLLQREPQAFISIVWGVSTIGPFFAAIGTLIWLAAKERRRPLALWAIALALTPVFGGLAASTLQSMARGPGGLGMLSTSRLINAELPTRIDEPWAWDELQRRLASGDLTAEQVNDAVRILVKHMRATKPGGFDEPLNWQGRFLDPAINSGIVTDQTLIDLCDAYYGGAPTLRPVRRMRQRDVGFSVEVEYGSVWARHSSSLPRLVWTVKEVRLDGNPLKVRRISHSGHEWRGYCDESLPVGEHKLEAVVEAAYVPAGKMVGLDSRDISPGGLPAGLKQWEATPTQTLTVHGNEEEFVTLLTKPADLRSGHGVGVKRLVVQKLGDGRKKVVLVVDSQATAGPAVSFNAAVRLDDQTIQLEGGVLRVVREGGSVTTGGSQLEATVPSLESDSRQADVVLTPDPSHVERFPEVDAIWGQPVTIPGVRVERLDLNGPDAR</sequence>
<evidence type="ECO:0000313" key="2">
    <source>
        <dbReference type="EMBL" id="TWT35686.1"/>
    </source>
</evidence>
<evidence type="ECO:0000313" key="3">
    <source>
        <dbReference type="Proteomes" id="UP000316714"/>
    </source>
</evidence>
<protein>
    <submittedName>
        <fullName evidence="2">Uncharacterized protein</fullName>
    </submittedName>
</protein>
<gene>
    <name evidence="2" type="ORF">KOR34_05800</name>
</gene>
<dbReference type="EMBL" id="SIHJ01000001">
    <property type="protein sequence ID" value="TWT35686.1"/>
    <property type="molecule type" value="Genomic_DNA"/>
</dbReference>
<feature type="transmembrane region" description="Helical" evidence="1">
    <location>
        <begin position="12"/>
        <end position="31"/>
    </location>
</feature>
<keyword evidence="1" id="KW-0472">Membrane</keyword>
<dbReference type="RefSeq" id="WP_146562044.1">
    <property type="nucleotide sequence ID" value="NZ_SIHJ01000001.1"/>
</dbReference>
<keyword evidence="1" id="KW-0812">Transmembrane</keyword>
<keyword evidence="3" id="KW-1185">Reference proteome</keyword>
<dbReference type="AlphaFoldDB" id="A0A5C5VAP6"/>
<proteinExistence type="predicted"/>
<organism evidence="2 3">
    <name type="scientific">Posidoniimonas corsicana</name>
    <dbReference type="NCBI Taxonomy" id="1938618"/>
    <lineage>
        <taxon>Bacteria</taxon>
        <taxon>Pseudomonadati</taxon>
        <taxon>Planctomycetota</taxon>
        <taxon>Planctomycetia</taxon>
        <taxon>Pirellulales</taxon>
        <taxon>Lacipirellulaceae</taxon>
        <taxon>Posidoniimonas</taxon>
    </lineage>
</organism>
<feature type="transmembrane region" description="Helical" evidence="1">
    <location>
        <begin position="37"/>
        <end position="63"/>
    </location>
</feature>
<name>A0A5C5VAP6_9BACT</name>
<reference evidence="2 3" key="1">
    <citation type="submission" date="2019-02" db="EMBL/GenBank/DDBJ databases">
        <title>Deep-cultivation of Planctomycetes and their phenomic and genomic characterization uncovers novel biology.</title>
        <authorList>
            <person name="Wiegand S."/>
            <person name="Jogler M."/>
            <person name="Boedeker C."/>
            <person name="Pinto D."/>
            <person name="Vollmers J."/>
            <person name="Rivas-Marin E."/>
            <person name="Kohn T."/>
            <person name="Peeters S.H."/>
            <person name="Heuer A."/>
            <person name="Rast P."/>
            <person name="Oberbeckmann S."/>
            <person name="Bunk B."/>
            <person name="Jeske O."/>
            <person name="Meyerdierks A."/>
            <person name="Storesund J.E."/>
            <person name="Kallscheuer N."/>
            <person name="Luecker S."/>
            <person name="Lage O.M."/>
            <person name="Pohl T."/>
            <person name="Merkel B.J."/>
            <person name="Hornburger P."/>
            <person name="Mueller R.-W."/>
            <person name="Bruemmer F."/>
            <person name="Labrenz M."/>
            <person name="Spormann A.M."/>
            <person name="Op Den Camp H."/>
            <person name="Overmann J."/>
            <person name="Amann R."/>
            <person name="Jetten M.S.M."/>
            <person name="Mascher T."/>
            <person name="Medema M.H."/>
            <person name="Devos D.P."/>
            <person name="Kaster A.-K."/>
            <person name="Ovreas L."/>
            <person name="Rohde M."/>
            <person name="Galperin M.Y."/>
            <person name="Jogler C."/>
        </authorList>
    </citation>
    <scope>NUCLEOTIDE SEQUENCE [LARGE SCALE GENOMIC DNA]</scope>
    <source>
        <strain evidence="2 3">KOR34</strain>
    </source>
</reference>
<evidence type="ECO:0000256" key="1">
    <source>
        <dbReference type="SAM" id="Phobius"/>
    </source>
</evidence>
<dbReference type="OrthoDB" id="261392at2"/>
<dbReference type="Proteomes" id="UP000316714">
    <property type="component" value="Unassembled WGS sequence"/>
</dbReference>